<evidence type="ECO:0000256" key="7">
    <source>
        <dbReference type="RuleBase" id="RU365095"/>
    </source>
</evidence>
<dbReference type="EMBL" id="NFJX01000010">
    <property type="protein sequence ID" value="OUP18177.1"/>
    <property type="molecule type" value="Genomic_DNA"/>
</dbReference>
<organism evidence="9 10">
    <name type="scientific">Parabacteroides distasonis</name>
    <dbReference type="NCBI Taxonomy" id="823"/>
    <lineage>
        <taxon>Bacteria</taxon>
        <taxon>Pseudomonadati</taxon>
        <taxon>Bacteroidota</taxon>
        <taxon>Bacteroidia</taxon>
        <taxon>Bacteroidales</taxon>
        <taxon>Tannerellaceae</taxon>
        <taxon>Parabacteroides</taxon>
    </lineage>
</organism>
<dbReference type="Proteomes" id="UP000195950">
    <property type="component" value="Unassembled WGS sequence"/>
</dbReference>
<dbReference type="InterPro" id="IPR039104">
    <property type="entry name" value="6PGL"/>
</dbReference>
<dbReference type="InterPro" id="IPR005900">
    <property type="entry name" value="6-phosphogluconolactonase_DevB"/>
</dbReference>
<dbReference type="GO" id="GO:0005975">
    <property type="term" value="P:carbohydrate metabolic process"/>
    <property type="evidence" value="ECO:0007669"/>
    <property type="project" value="UniProtKB-UniRule"/>
</dbReference>
<feature type="domain" description="Glucosamine/galactosamine-6-phosphate isomerase" evidence="8">
    <location>
        <begin position="11"/>
        <end position="223"/>
    </location>
</feature>
<evidence type="ECO:0000256" key="5">
    <source>
        <dbReference type="ARBA" id="ARBA00013198"/>
    </source>
</evidence>
<evidence type="ECO:0000256" key="4">
    <source>
        <dbReference type="ARBA" id="ARBA00010662"/>
    </source>
</evidence>
<dbReference type="GO" id="GO:0017057">
    <property type="term" value="F:6-phosphogluconolactonase activity"/>
    <property type="evidence" value="ECO:0007669"/>
    <property type="project" value="UniProtKB-UniRule"/>
</dbReference>
<dbReference type="InterPro" id="IPR006148">
    <property type="entry name" value="Glc/Gal-6P_isomerase"/>
</dbReference>
<evidence type="ECO:0000256" key="6">
    <source>
        <dbReference type="ARBA" id="ARBA00020337"/>
    </source>
</evidence>
<dbReference type="SUPFAM" id="SSF100950">
    <property type="entry name" value="NagB/RpiA/CoA transferase-like"/>
    <property type="match status" value="1"/>
</dbReference>
<name>A0A1Y4ICZ8_PARDI</name>
<evidence type="ECO:0000256" key="1">
    <source>
        <dbReference type="ARBA" id="ARBA00000832"/>
    </source>
</evidence>
<dbReference type="UniPathway" id="UPA00115">
    <property type="reaction ID" value="UER00409"/>
</dbReference>
<evidence type="ECO:0000313" key="10">
    <source>
        <dbReference type="Proteomes" id="UP000195950"/>
    </source>
</evidence>
<comment type="caution">
    <text evidence="9">The sequence shown here is derived from an EMBL/GenBank/DDBJ whole genome shotgun (WGS) entry which is preliminary data.</text>
</comment>
<comment type="catalytic activity">
    <reaction evidence="1 7">
        <text>6-phospho-D-glucono-1,5-lactone + H2O = 6-phospho-D-gluconate + H(+)</text>
        <dbReference type="Rhea" id="RHEA:12556"/>
        <dbReference type="ChEBI" id="CHEBI:15377"/>
        <dbReference type="ChEBI" id="CHEBI:15378"/>
        <dbReference type="ChEBI" id="CHEBI:57955"/>
        <dbReference type="ChEBI" id="CHEBI:58759"/>
        <dbReference type="EC" id="3.1.1.31"/>
    </reaction>
</comment>
<gene>
    <name evidence="7" type="primary">pgl</name>
    <name evidence="9" type="ORF">B5F32_11880</name>
</gene>
<dbReference type="Pfam" id="PF01182">
    <property type="entry name" value="Glucosamine_iso"/>
    <property type="match status" value="1"/>
</dbReference>
<keyword evidence="7" id="KW-0378">Hydrolase</keyword>
<comment type="pathway">
    <text evidence="3 7">Carbohydrate degradation; pentose phosphate pathway; D-ribulose 5-phosphate from D-glucose 6-phosphate (oxidative stage): step 2/3.</text>
</comment>
<proteinExistence type="inferred from homology"/>
<dbReference type="CDD" id="cd01400">
    <property type="entry name" value="6PGL"/>
    <property type="match status" value="1"/>
</dbReference>
<dbReference type="PANTHER" id="PTHR11054">
    <property type="entry name" value="6-PHOSPHOGLUCONOLACTONASE"/>
    <property type="match status" value="1"/>
</dbReference>
<dbReference type="PANTHER" id="PTHR11054:SF0">
    <property type="entry name" value="6-PHOSPHOGLUCONOLACTONASE"/>
    <property type="match status" value="1"/>
</dbReference>
<dbReference type="Gene3D" id="3.40.50.1360">
    <property type="match status" value="1"/>
</dbReference>
<evidence type="ECO:0000259" key="8">
    <source>
        <dbReference type="Pfam" id="PF01182"/>
    </source>
</evidence>
<dbReference type="AlphaFoldDB" id="A0A1Y4ICZ8"/>
<dbReference type="GO" id="GO:0006098">
    <property type="term" value="P:pentose-phosphate shunt"/>
    <property type="evidence" value="ECO:0007669"/>
    <property type="project" value="UniProtKB-UniPathway"/>
</dbReference>
<dbReference type="EC" id="3.1.1.31" evidence="5 7"/>
<dbReference type="InterPro" id="IPR037171">
    <property type="entry name" value="NagB/RpiA_transferase-like"/>
</dbReference>
<evidence type="ECO:0000256" key="2">
    <source>
        <dbReference type="ARBA" id="ARBA00002681"/>
    </source>
</evidence>
<reference evidence="10" key="1">
    <citation type="submission" date="2017-04" db="EMBL/GenBank/DDBJ databases">
        <title>Function of individual gut microbiota members based on whole genome sequencing of pure cultures obtained from chicken caecum.</title>
        <authorList>
            <person name="Medvecky M."/>
            <person name="Cejkova D."/>
            <person name="Polansky O."/>
            <person name="Karasova D."/>
            <person name="Kubasova T."/>
            <person name="Cizek A."/>
            <person name="Rychlik I."/>
        </authorList>
    </citation>
    <scope>NUCLEOTIDE SEQUENCE [LARGE SCALE GENOMIC DNA]</scope>
    <source>
        <strain evidence="10">An199</strain>
    </source>
</reference>
<evidence type="ECO:0000256" key="3">
    <source>
        <dbReference type="ARBA" id="ARBA00004961"/>
    </source>
</evidence>
<dbReference type="RefSeq" id="WP_008779708.1">
    <property type="nucleotide sequence ID" value="NZ_CABMKT010000002.1"/>
</dbReference>
<evidence type="ECO:0000313" key="9">
    <source>
        <dbReference type="EMBL" id="OUP18177.1"/>
    </source>
</evidence>
<comment type="similarity">
    <text evidence="4 7">Belongs to the glucosamine/galactosamine-6-phosphate isomerase family. 6-phosphogluconolactonase subfamily.</text>
</comment>
<accession>A0A1Y4ICZ8</accession>
<comment type="function">
    <text evidence="2 7">Hydrolysis of 6-phosphogluconolactone to 6-phosphogluconate.</text>
</comment>
<dbReference type="NCBIfam" id="TIGR01198">
    <property type="entry name" value="pgl"/>
    <property type="match status" value="1"/>
</dbReference>
<protein>
    <recommendedName>
        <fullName evidence="6 7">6-phosphogluconolactonase</fullName>
        <shortName evidence="7">6PGL</shortName>
        <ecNumber evidence="5 7">3.1.1.31</ecNumber>
    </recommendedName>
</protein>
<sequence>MEIKRYNEMKEALRSMTEDMMAMIRRKDFAPFNLALSGGETAKHMFSLWVDEYKDKIDWNNIRFFWVDERCVPPTSPDSNYGHANRLLFTPLRIQADHIHRIKGENEPGTEAMRYSWVVKEFLPLFNQMPTFDCIILGVGEDSHTASIFPTTMELLSDSRNYAVSQQPSTGQYRITMTGPLILNGAPLLVPILGTNKEPVIQRLSKGYSPSNDTPAAYILSHAVQATIYGLNP</sequence>